<dbReference type="AlphaFoldDB" id="A0A0P1MY74"/>
<evidence type="ECO:0000313" key="2">
    <source>
        <dbReference type="Proteomes" id="UP000199197"/>
    </source>
</evidence>
<dbReference type="SUPFAM" id="SSF48208">
    <property type="entry name" value="Six-hairpin glycosidases"/>
    <property type="match status" value="1"/>
</dbReference>
<organism evidence="1 2">
    <name type="scientific">Candidatus Chryseopegocella kryptomonas</name>
    <dbReference type="NCBI Taxonomy" id="1633643"/>
    <lineage>
        <taxon>Bacteria</taxon>
        <taxon>Pseudomonadati</taxon>
        <taxon>Candidatus Kryptoniota</taxon>
        <taxon>Candidatus Chryseopegocella</taxon>
    </lineage>
</organism>
<proteinExistence type="predicted"/>
<evidence type="ECO:0000313" key="1">
    <source>
        <dbReference type="EMBL" id="CUT00805.1"/>
    </source>
</evidence>
<dbReference type="Gene3D" id="1.50.10.20">
    <property type="match status" value="1"/>
</dbReference>
<protein>
    <recommendedName>
        <fullName evidence="3">Delta-aminolevulinic acid dehydratase</fullName>
    </recommendedName>
</protein>
<keyword evidence="2" id="KW-1185">Reference proteome</keyword>
<dbReference type="InterPro" id="IPR008928">
    <property type="entry name" value="6-hairpin_glycosidase_sf"/>
</dbReference>
<dbReference type="EMBL" id="CZVW01000008">
    <property type="protein sequence ID" value="CUT00805.1"/>
    <property type="molecule type" value="Genomic_DNA"/>
</dbReference>
<gene>
    <name evidence="1" type="ORF">JGI23_00923</name>
</gene>
<reference evidence="2" key="1">
    <citation type="submission" date="2015-11" db="EMBL/GenBank/DDBJ databases">
        <authorList>
            <person name="Varghese N."/>
        </authorList>
    </citation>
    <scope>NUCLEOTIDE SEQUENCE [LARGE SCALE GENOMIC DNA]</scope>
    <source>
        <strain evidence="2">JGI-23</strain>
    </source>
</reference>
<evidence type="ECO:0008006" key="3">
    <source>
        <dbReference type="Google" id="ProtNLM"/>
    </source>
</evidence>
<dbReference type="GO" id="GO:0005975">
    <property type="term" value="P:carbohydrate metabolic process"/>
    <property type="evidence" value="ECO:0007669"/>
    <property type="project" value="InterPro"/>
</dbReference>
<sequence>MNESHKFMSVILSLIKYIREENYKGYDPYDVLNSPIFKLPILRSNKIIRFFSQQLFRRVPINLRPILGIKKEINPVTLGLCIQSYTYLSFFDEVNKDFYQNEIKDLLNKLIDLSSKGYSGYCWGYNFDWEARYAKIPAYTPTVVATGLITNGLFEYYRLTQNQQVKEILISSANFVLNDLNRSYEGDTFCFSYSPNDWQKVYNATMKGARLLTQVYSITQNKYYLDEAEKTVRFVVNNQNKDGSWFYSKGDARRWVDNFHTAYVLDALDDFINLSGMAQYKVYLTRGLNYYIQNLFTPNGKPKYYSGKFYPVDSTEVAQSAITLTRFGFINKAKFILNFALKNLYSGHGYFYYQKTRFFTHKISFMRWSNAYFLLAFSYFLFKNINDIE</sequence>
<name>A0A0P1MY74_9BACT</name>
<dbReference type="Proteomes" id="UP000199197">
    <property type="component" value="Unassembled WGS sequence"/>
</dbReference>
<accession>A0A0P1MY74</accession>